<evidence type="ECO:0000313" key="2">
    <source>
        <dbReference type="EMBL" id="GCF10165.1"/>
    </source>
</evidence>
<dbReference type="AlphaFoldDB" id="A0A5A5TG18"/>
<feature type="region of interest" description="Disordered" evidence="1">
    <location>
        <begin position="34"/>
        <end position="64"/>
    </location>
</feature>
<feature type="region of interest" description="Disordered" evidence="1">
    <location>
        <begin position="1"/>
        <end position="20"/>
    </location>
</feature>
<comment type="caution">
    <text evidence="2">The sequence shown here is derived from an EMBL/GenBank/DDBJ whole genome shotgun (WGS) entry which is preliminary data.</text>
</comment>
<organism evidence="2 3">
    <name type="scientific">Dictyobacter arantiisoli</name>
    <dbReference type="NCBI Taxonomy" id="2014874"/>
    <lineage>
        <taxon>Bacteria</taxon>
        <taxon>Bacillati</taxon>
        <taxon>Chloroflexota</taxon>
        <taxon>Ktedonobacteria</taxon>
        <taxon>Ktedonobacterales</taxon>
        <taxon>Dictyobacteraceae</taxon>
        <taxon>Dictyobacter</taxon>
    </lineage>
</organism>
<sequence>MNILRAAGAANTGRDAFPTGSERASAIMNDYAVTDPTVPTTPEMYPAAPEASSGTEGMINPGLPEAERTVATPHVTDELSQPAVTEVAREHEQQKFEEEEVDERSW</sequence>
<accession>A0A5A5TG18</accession>
<gene>
    <name evidence="2" type="ORF">KDI_37290</name>
</gene>
<keyword evidence="3" id="KW-1185">Reference proteome</keyword>
<dbReference type="Proteomes" id="UP000322530">
    <property type="component" value="Unassembled WGS sequence"/>
</dbReference>
<reference evidence="2 3" key="1">
    <citation type="submission" date="2019-01" db="EMBL/GenBank/DDBJ databases">
        <title>Draft genome sequence of Dictyobacter sp. Uno17.</title>
        <authorList>
            <person name="Wang C.M."/>
            <person name="Zheng Y."/>
            <person name="Sakai Y."/>
            <person name="Abe K."/>
            <person name="Yokota A."/>
            <person name="Yabe S."/>
        </authorList>
    </citation>
    <scope>NUCLEOTIDE SEQUENCE [LARGE SCALE GENOMIC DNA]</scope>
    <source>
        <strain evidence="2 3">Uno17</strain>
    </source>
</reference>
<dbReference type="EMBL" id="BIXY01000062">
    <property type="protein sequence ID" value="GCF10165.1"/>
    <property type="molecule type" value="Genomic_DNA"/>
</dbReference>
<name>A0A5A5TG18_9CHLR</name>
<proteinExistence type="predicted"/>
<evidence type="ECO:0000313" key="3">
    <source>
        <dbReference type="Proteomes" id="UP000322530"/>
    </source>
</evidence>
<protein>
    <submittedName>
        <fullName evidence="2">Uncharacterized protein</fullName>
    </submittedName>
</protein>
<dbReference type="RefSeq" id="WP_149403061.1">
    <property type="nucleotide sequence ID" value="NZ_BIXY01000062.1"/>
</dbReference>
<evidence type="ECO:0000256" key="1">
    <source>
        <dbReference type="SAM" id="MobiDB-lite"/>
    </source>
</evidence>